<evidence type="ECO:0000256" key="2">
    <source>
        <dbReference type="ARBA" id="ARBA00008985"/>
    </source>
</evidence>
<evidence type="ECO:0000313" key="10">
    <source>
        <dbReference type="Proteomes" id="UP000504632"/>
    </source>
</evidence>
<dbReference type="Proteomes" id="UP000504632">
    <property type="component" value="Chromosome 12"/>
</dbReference>
<comment type="function">
    <text evidence="1">Mediates the side-chain deamidation of N-terminal glutamine residues to glutamate, an important step in N-end rule pathway of protein degradation. Conversion of the resulting N-terminal glutamine to glutamate renders the protein susceptible to arginylation, polyubiquitination and degradation as specified by the N-end rule. Does not act on substrates with internal or C-terminal glutamine and does not act on non-glutamine residues in any position. Does not deaminate acetylated N-terminal glutamine. With the exception of proline, all tested second-position residues on substrate peptides do not greatly influence the activity. In contrast, a proline at position 2, virtually abolishes deamidation of N-terminal glutamine.</text>
</comment>
<feature type="domain" description="Protein N-terminal glutamine amidohydrolase alpha beta roll" evidence="9">
    <location>
        <begin position="22"/>
        <end position="199"/>
    </location>
</feature>
<dbReference type="PANTHER" id="PTHR13035:SF0">
    <property type="entry name" value="PROTEIN N-TERMINAL GLUTAMINE AMIDOHYDROLASE"/>
    <property type="match status" value="1"/>
</dbReference>
<reference evidence="11" key="1">
    <citation type="submission" date="2025-08" db="UniProtKB">
        <authorList>
            <consortium name="RefSeq"/>
        </authorList>
    </citation>
    <scope>IDENTIFICATION</scope>
</reference>
<evidence type="ECO:0000256" key="1">
    <source>
        <dbReference type="ARBA" id="ARBA00002022"/>
    </source>
</evidence>
<dbReference type="AlphaFoldDB" id="A0A6J2WLW7"/>
<accession>A0A6J2WLW7</accession>
<dbReference type="OrthoDB" id="191192at2759"/>
<dbReference type="FunCoup" id="A0A6J2WLW7">
    <property type="interactions" value="934"/>
</dbReference>
<dbReference type="RefSeq" id="XP_030645273.1">
    <property type="nucleotide sequence ID" value="XM_030789413.1"/>
</dbReference>
<organism evidence="10 11">
    <name type="scientific">Chanos chanos</name>
    <name type="common">Milkfish</name>
    <name type="synonym">Mugil chanos</name>
    <dbReference type="NCBI Taxonomy" id="29144"/>
    <lineage>
        <taxon>Eukaryota</taxon>
        <taxon>Metazoa</taxon>
        <taxon>Chordata</taxon>
        <taxon>Craniata</taxon>
        <taxon>Vertebrata</taxon>
        <taxon>Euteleostomi</taxon>
        <taxon>Actinopterygii</taxon>
        <taxon>Neopterygii</taxon>
        <taxon>Teleostei</taxon>
        <taxon>Ostariophysi</taxon>
        <taxon>Gonorynchiformes</taxon>
        <taxon>Chanidae</taxon>
        <taxon>Chanos</taxon>
    </lineage>
</organism>
<dbReference type="InParanoid" id="A0A6J2WLW7"/>
<dbReference type="GO" id="GO:0005634">
    <property type="term" value="C:nucleus"/>
    <property type="evidence" value="ECO:0007669"/>
    <property type="project" value="TreeGrafter"/>
</dbReference>
<name>A0A6J2WLW7_CHACN</name>
<protein>
    <recommendedName>
        <fullName evidence="5 8">Protein N-terminal glutamine amidohydrolase</fullName>
        <ecNumber evidence="4 8">3.5.1.122</ecNumber>
    </recommendedName>
    <alternativeName>
        <fullName evidence="8">Protein NH2-terminal glutamine deamidase</fullName>
    </alternativeName>
</protein>
<dbReference type="GO" id="GO:0008418">
    <property type="term" value="F:protein-N-terminal asparagine amidohydrolase activity"/>
    <property type="evidence" value="ECO:0007669"/>
    <property type="project" value="UniProtKB-UniRule"/>
</dbReference>
<sequence>MYEANVASDYTVITPPRPECIYTSCYCEENVWKLCEYVKLKNICPLDGVYAVFISNERRMIPIWKQKSSQGGERVVWDYHVILLHKDKGGQSYIYDLDTILPFPCPFDVYSREAFKSNEYLKPMYRRKLRVIPANVYLQHFASDRSHMKDPSGTWRMPPPPYACIETAESSMNLDDFISMDAKKGWGQVYDLPEFVQLFGGNQ</sequence>
<dbReference type="InterPro" id="IPR037132">
    <property type="entry name" value="N_Gln_amidohydro_ab_roll_sf"/>
</dbReference>
<gene>
    <name evidence="11" type="primary">ntaq1</name>
</gene>
<keyword evidence="10" id="KW-1185">Reference proteome</keyword>
<dbReference type="EC" id="3.5.1.122" evidence="4 8"/>
<dbReference type="Pfam" id="PF09764">
    <property type="entry name" value="Nt_Gln_amidase"/>
    <property type="match status" value="1"/>
</dbReference>
<dbReference type="CTD" id="55093"/>
<evidence type="ECO:0000256" key="4">
    <source>
        <dbReference type="ARBA" id="ARBA00012718"/>
    </source>
</evidence>
<dbReference type="GO" id="GO:0070773">
    <property type="term" value="F:protein-N-terminal glutamine amidohydrolase activity"/>
    <property type="evidence" value="ECO:0007669"/>
    <property type="project" value="UniProtKB-UniRule"/>
</dbReference>
<comment type="similarity">
    <text evidence="2 8">Belongs to the NTAQ1 family.</text>
</comment>
<dbReference type="GO" id="GO:0005829">
    <property type="term" value="C:cytosol"/>
    <property type="evidence" value="ECO:0007669"/>
    <property type="project" value="TreeGrafter"/>
</dbReference>
<dbReference type="PANTHER" id="PTHR13035">
    <property type="entry name" value="PROTEIN N-TERMINAL GLUTAMINE AMIDOHYDROLASE"/>
    <property type="match status" value="1"/>
</dbReference>
<dbReference type="FunFam" id="3.10.620.10:FF:000001">
    <property type="entry name" value="Blast:Protein N-terminal glutamine amidohydrolase"/>
    <property type="match status" value="1"/>
</dbReference>
<keyword evidence="6 8" id="KW-0378">Hydrolase</keyword>
<comment type="subunit">
    <text evidence="3 8">Monomer.</text>
</comment>
<evidence type="ECO:0000256" key="7">
    <source>
        <dbReference type="ARBA" id="ARBA00048768"/>
    </source>
</evidence>
<evidence type="ECO:0000256" key="8">
    <source>
        <dbReference type="RuleBase" id="RU367082"/>
    </source>
</evidence>
<dbReference type="Gene3D" id="3.10.620.10">
    <property type="entry name" value="Protein N-terminal glutamine amidohydrolase, alpha beta roll"/>
    <property type="match status" value="1"/>
</dbReference>
<dbReference type="InterPro" id="IPR039733">
    <property type="entry name" value="NTAQ1"/>
</dbReference>
<evidence type="ECO:0000256" key="6">
    <source>
        <dbReference type="ARBA" id="ARBA00022801"/>
    </source>
</evidence>
<evidence type="ECO:0000256" key="5">
    <source>
        <dbReference type="ARBA" id="ARBA00021247"/>
    </source>
</evidence>
<dbReference type="GeneID" id="115825630"/>
<evidence type="ECO:0000313" key="11">
    <source>
        <dbReference type="RefSeq" id="XP_030645273.1"/>
    </source>
</evidence>
<comment type="catalytic activity">
    <reaction evidence="7 8">
        <text>N-terminal L-glutaminyl-[protein] + H2O = N-terminal L-glutamyl-[protein] + NH4(+)</text>
        <dbReference type="Rhea" id="RHEA:50680"/>
        <dbReference type="Rhea" id="RHEA-COMP:12668"/>
        <dbReference type="Rhea" id="RHEA-COMP:12777"/>
        <dbReference type="ChEBI" id="CHEBI:15377"/>
        <dbReference type="ChEBI" id="CHEBI:28938"/>
        <dbReference type="ChEBI" id="CHEBI:64721"/>
        <dbReference type="ChEBI" id="CHEBI:64722"/>
        <dbReference type="EC" id="3.5.1.122"/>
    </reaction>
</comment>
<proteinExistence type="inferred from homology"/>
<evidence type="ECO:0000256" key="3">
    <source>
        <dbReference type="ARBA" id="ARBA00011245"/>
    </source>
</evidence>
<dbReference type="InterPro" id="IPR023128">
    <property type="entry name" value="Prot_N_Gln_amidohydro_ab_roll"/>
</dbReference>
<evidence type="ECO:0000259" key="9">
    <source>
        <dbReference type="Pfam" id="PF09764"/>
    </source>
</evidence>